<protein>
    <recommendedName>
        <fullName evidence="3">Mitochondrial adapter protein MCP1 transmembrane domain-containing protein</fullName>
    </recommendedName>
</protein>
<dbReference type="EMBL" id="NAJO01000008">
    <property type="protein sequence ID" value="OQO10687.1"/>
    <property type="molecule type" value="Genomic_DNA"/>
</dbReference>
<name>A0A1V8TH20_9PEZI</name>
<dbReference type="GO" id="GO:0055088">
    <property type="term" value="P:lipid homeostasis"/>
    <property type="evidence" value="ECO:0007669"/>
    <property type="project" value="InterPro"/>
</dbReference>
<dbReference type="InParanoid" id="A0A1V8TH20"/>
<sequence length="326" mass="35384">MADRDNPFELLQSLDPSPIEETPIHLEDNSPDSYFPPSDPSNPSTRPPPSQSSPPSSHLGLSGNSHTPIYYLLRLQKFSSLTFLAFATAHITNTSLIPLLTQSVPASEPYLLLTRPYYQSWPIAEPLLIIAPLVVHVASGVGLRLYRRNLAAARYGAETREEKRKYRSALWPALSSQSKLGYALVPIVAAHTLVNRIIPARAEGGSSNINLSYVSHGFARAPMISYLGYTALVGTAVWHFTWGVAKWAGVLPENISAQNGNGDAQRASRRWIIHGISALVTVVWMAGGLEVVGRAGEAGGWIGRGYDDLLRGVPIVGNWMVGGVRS</sequence>
<dbReference type="PANTHER" id="PTHR38409:SF1">
    <property type="entry name" value="MITOCHONDRIAL ADAPTER PROTEIN MCP1"/>
    <property type="match status" value="1"/>
</dbReference>
<gene>
    <name evidence="4" type="ORF">B0A48_03987</name>
</gene>
<evidence type="ECO:0000313" key="4">
    <source>
        <dbReference type="EMBL" id="OQO10687.1"/>
    </source>
</evidence>
<feature type="transmembrane region" description="Helical" evidence="2">
    <location>
        <begin position="271"/>
        <end position="292"/>
    </location>
</feature>
<proteinExistence type="predicted"/>
<comment type="caution">
    <text evidence="4">The sequence shown here is derived from an EMBL/GenBank/DDBJ whole genome shotgun (WGS) entry which is preliminary data.</text>
</comment>
<dbReference type="PANTHER" id="PTHR38409">
    <property type="entry name" value="MDM10-COMPLEMENTING PROTEIN 1"/>
    <property type="match status" value="1"/>
</dbReference>
<dbReference type="STRING" id="1507870.A0A1V8TH20"/>
<dbReference type="Pfam" id="PF07950">
    <property type="entry name" value="MCP1_TM"/>
    <property type="match status" value="1"/>
</dbReference>
<dbReference type="GO" id="GO:0007005">
    <property type="term" value="P:mitochondrion organization"/>
    <property type="evidence" value="ECO:0007669"/>
    <property type="project" value="TreeGrafter"/>
</dbReference>
<keyword evidence="5" id="KW-1185">Reference proteome</keyword>
<evidence type="ECO:0000313" key="5">
    <source>
        <dbReference type="Proteomes" id="UP000192596"/>
    </source>
</evidence>
<organism evidence="4 5">
    <name type="scientific">Cryoendolithus antarcticus</name>
    <dbReference type="NCBI Taxonomy" id="1507870"/>
    <lineage>
        <taxon>Eukaryota</taxon>
        <taxon>Fungi</taxon>
        <taxon>Dikarya</taxon>
        <taxon>Ascomycota</taxon>
        <taxon>Pezizomycotina</taxon>
        <taxon>Dothideomycetes</taxon>
        <taxon>Dothideomycetidae</taxon>
        <taxon>Cladosporiales</taxon>
        <taxon>Cladosporiaceae</taxon>
        <taxon>Cryoendolithus</taxon>
    </lineage>
</organism>
<feature type="compositionally biased region" description="Pro residues" evidence="1">
    <location>
        <begin position="37"/>
        <end position="52"/>
    </location>
</feature>
<feature type="domain" description="Mitochondrial adapter protein MCP1 transmembrane" evidence="3">
    <location>
        <begin position="186"/>
        <end position="296"/>
    </location>
</feature>
<dbReference type="InterPro" id="IPR012472">
    <property type="entry name" value="MCP1_TM"/>
</dbReference>
<feature type="transmembrane region" description="Helical" evidence="2">
    <location>
        <begin position="121"/>
        <end position="146"/>
    </location>
</feature>
<evidence type="ECO:0000256" key="1">
    <source>
        <dbReference type="SAM" id="MobiDB-lite"/>
    </source>
</evidence>
<feature type="region of interest" description="Disordered" evidence="1">
    <location>
        <begin position="1"/>
        <end position="60"/>
    </location>
</feature>
<dbReference type="AlphaFoldDB" id="A0A1V8TH20"/>
<dbReference type="GO" id="GO:0005741">
    <property type="term" value="C:mitochondrial outer membrane"/>
    <property type="evidence" value="ECO:0007669"/>
    <property type="project" value="TreeGrafter"/>
</dbReference>
<evidence type="ECO:0000256" key="2">
    <source>
        <dbReference type="SAM" id="Phobius"/>
    </source>
</evidence>
<feature type="transmembrane region" description="Helical" evidence="2">
    <location>
        <begin position="81"/>
        <end position="101"/>
    </location>
</feature>
<accession>A0A1V8TH20</accession>
<evidence type="ECO:0000259" key="3">
    <source>
        <dbReference type="Pfam" id="PF07950"/>
    </source>
</evidence>
<keyword evidence="2" id="KW-0812">Transmembrane</keyword>
<keyword evidence="2" id="KW-1133">Transmembrane helix</keyword>
<feature type="transmembrane region" description="Helical" evidence="2">
    <location>
        <begin position="226"/>
        <end position="245"/>
    </location>
</feature>
<keyword evidence="2" id="KW-0472">Membrane</keyword>
<reference evidence="5" key="1">
    <citation type="submission" date="2017-03" db="EMBL/GenBank/DDBJ databases">
        <title>Genomes of endolithic fungi from Antarctica.</title>
        <authorList>
            <person name="Coleine C."/>
            <person name="Masonjones S."/>
            <person name="Stajich J.E."/>
        </authorList>
    </citation>
    <scope>NUCLEOTIDE SEQUENCE [LARGE SCALE GENOMIC DNA]</scope>
    <source>
        <strain evidence="5">CCFEE 5527</strain>
    </source>
</reference>
<dbReference type="Proteomes" id="UP000192596">
    <property type="component" value="Unassembled WGS sequence"/>
</dbReference>
<dbReference type="InterPro" id="IPR039960">
    <property type="entry name" value="MCP1"/>
</dbReference>
<dbReference type="OrthoDB" id="10259513at2759"/>